<feature type="transmembrane region" description="Helical" evidence="1">
    <location>
        <begin position="91"/>
        <end position="121"/>
    </location>
</feature>
<dbReference type="AlphaFoldDB" id="A0A4R6SFV9"/>
<organism evidence="2 3">
    <name type="scientific">Labedaea rhizosphaerae</name>
    <dbReference type="NCBI Taxonomy" id="598644"/>
    <lineage>
        <taxon>Bacteria</taxon>
        <taxon>Bacillati</taxon>
        <taxon>Actinomycetota</taxon>
        <taxon>Actinomycetes</taxon>
        <taxon>Pseudonocardiales</taxon>
        <taxon>Pseudonocardiaceae</taxon>
        <taxon>Labedaea</taxon>
    </lineage>
</organism>
<evidence type="ECO:0000313" key="3">
    <source>
        <dbReference type="Proteomes" id="UP000295444"/>
    </source>
</evidence>
<keyword evidence="1" id="KW-0472">Membrane</keyword>
<accession>A0A4R6SFV9</accession>
<comment type="caution">
    <text evidence="2">The sequence shown here is derived from an EMBL/GenBank/DDBJ whole genome shotgun (WGS) entry which is preliminary data.</text>
</comment>
<dbReference type="Pfam" id="PF19853">
    <property type="entry name" value="DUF6328"/>
    <property type="match status" value="1"/>
</dbReference>
<evidence type="ECO:0008006" key="4">
    <source>
        <dbReference type="Google" id="ProtNLM"/>
    </source>
</evidence>
<gene>
    <name evidence="2" type="ORF">EV186_102768</name>
</gene>
<sequence length="171" mass="18301">MSEQTGGDDEKPRLDRNFAELLQEIRVGQAGVQILFGFLLSIAFTNTYSGVGTHIRVIHLVTVMFAAAAVALLTAPAAWHRMLFRQRRRPVLVAAADVLASWGLACLAVAMTGTIIVLTAVVANMTLAIILGAVAAAAFAVLWLALPMRYRRAKTLPADSKADTAAHSMET</sequence>
<dbReference type="Proteomes" id="UP000295444">
    <property type="component" value="Unassembled WGS sequence"/>
</dbReference>
<dbReference type="InterPro" id="IPR046291">
    <property type="entry name" value="DUF6328"/>
</dbReference>
<proteinExistence type="predicted"/>
<feature type="transmembrane region" description="Helical" evidence="1">
    <location>
        <begin position="57"/>
        <end position="79"/>
    </location>
</feature>
<keyword evidence="3" id="KW-1185">Reference proteome</keyword>
<dbReference type="OrthoDB" id="3625784at2"/>
<evidence type="ECO:0000313" key="2">
    <source>
        <dbReference type="EMBL" id="TDQ00902.1"/>
    </source>
</evidence>
<feature type="transmembrane region" description="Helical" evidence="1">
    <location>
        <begin position="127"/>
        <end position="146"/>
    </location>
</feature>
<protein>
    <recommendedName>
        <fullName evidence="4">Integral membrane protein</fullName>
    </recommendedName>
</protein>
<name>A0A4R6SFV9_LABRH</name>
<reference evidence="2 3" key="1">
    <citation type="submission" date="2019-03" db="EMBL/GenBank/DDBJ databases">
        <title>Genomic Encyclopedia of Type Strains, Phase IV (KMG-IV): sequencing the most valuable type-strain genomes for metagenomic binning, comparative biology and taxonomic classification.</title>
        <authorList>
            <person name="Goeker M."/>
        </authorList>
    </citation>
    <scope>NUCLEOTIDE SEQUENCE [LARGE SCALE GENOMIC DNA]</scope>
    <source>
        <strain evidence="2 3">DSM 45361</strain>
    </source>
</reference>
<dbReference type="EMBL" id="SNXZ01000002">
    <property type="protein sequence ID" value="TDQ00902.1"/>
    <property type="molecule type" value="Genomic_DNA"/>
</dbReference>
<keyword evidence="1" id="KW-0812">Transmembrane</keyword>
<keyword evidence="1" id="KW-1133">Transmembrane helix</keyword>
<evidence type="ECO:0000256" key="1">
    <source>
        <dbReference type="SAM" id="Phobius"/>
    </source>
</evidence>
<feature type="transmembrane region" description="Helical" evidence="1">
    <location>
        <begin position="30"/>
        <end position="51"/>
    </location>
</feature>